<dbReference type="PROSITE" id="PS51898">
    <property type="entry name" value="TYR_RECOMBINASE"/>
    <property type="match status" value="1"/>
</dbReference>
<dbReference type="PANTHER" id="PTHR30349:SF82">
    <property type="entry name" value="INTEGRASE_RECOMBINASE YOEC-RELATED"/>
    <property type="match status" value="1"/>
</dbReference>
<keyword evidence="1" id="KW-0233">DNA recombination</keyword>
<gene>
    <name evidence="3" type="ORF">LSG31_00545</name>
</gene>
<name>A0ABY4CJW1_9BACL</name>
<dbReference type="InterPro" id="IPR002104">
    <property type="entry name" value="Integrase_catalytic"/>
</dbReference>
<evidence type="ECO:0000313" key="4">
    <source>
        <dbReference type="Proteomes" id="UP000830167"/>
    </source>
</evidence>
<dbReference type="SUPFAM" id="SSF56349">
    <property type="entry name" value="DNA breaking-rejoining enzymes"/>
    <property type="match status" value="1"/>
</dbReference>
<dbReference type="Proteomes" id="UP000830167">
    <property type="component" value="Chromosome"/>
</dbReference>
<evidence type="ECO:0000256" key="1">
    <source>
        <dbReference type="ARBA" id="ARBA00023172"/>
    </source>
</evidence>
<accession>A0ABY4CJW1</accession>
<evidence type="ECO:0000313" key="3">
    <source>
        <dbReference type="EMBL" id="UOF90807.1"/>
    </source>
</evidence>
<dbReference type="Gene3D" id="1.10.443.10">
    <property type="entry name" value="Intergrase catalytic core"/>
    <property type="match status" value="1"/>
</dbReference>
<organism evidence="3 4">
    <name type="scientific">Fodinisporobacter ferrooxydans</name>
    <dbReference type="NCBI Taxonomy" id="2901836"/>
    <lineage>
        <taxon>Bacteria</taxon>
        <taxon>Bacillati</taxon>
        <taxon>Bacillota</taxon>
        <taxon>Bacilli</taxon>
        <taxon>Bacillales</taxon>
        <taxon>Alicyclobacillaceae</taxon>
        <taxon>Fodinisporobacter</taxon>
    </lineage>
</organism>
<dbReference type="CDD" id="cd01192">
    <property type="entry name" value="INT_C_like_3"/>
    <property type="match status" value="1"/>
</dbReference>
<dbReference type="InterPro" id="IPR013762">
    <property type="entry name" value="Integrase-like_cat_sf"/>
</dbReference>
<feature type="domain" description="Tyr recombinase" evidence="2">
    <location>
        <begin position="6"/>
        <end position="176"/>
    </location>
</feature>
<dbReference type="PANTHER" id="PTHR30349">
    <property type="entry name" value="PHAGE INTEGRASE-RELATED"/>
    <property type="match status" value="1"/>
</dbReference>
<reference evidence="3" key="1">
    <citation type="submission" date="2021-12" db="EMBL/GenBank/DDBJ databases">
        <title>Alicyclobacillaceae gen. nov., sp. nov., isolated from chalcocite enrichment system.</title>
        <authorList>
            <person name="Jiang Z."/>
        </authorList>
    </citation>
    <scope>NUCLEOTIDE SEQUENCE</scope>
    <source>
        <strain evidence="3">MYW30-H2</strain>
    </source>
</reference>
<protein>
    <submittedName>
        <fullName evidence="3">Site-specific integrase</fullName>
    </submittedName>
</protein>
<proteinExistence type="predicted"/>
<dbReference type="RefSeq" id="WP_347437506.1">
    <property type="nucleotide sequence ID" value="NZ_CP089291.1"/>
</dbReference>
<dbReference type="Pfam" id="PF00589">
    <property type="entry name" value="Phage_integrase"/>
    <property type="match status" value="1"/>
</dbReference>
<dbReference type="EMBL" id="CP089291">
    <property type="protein sequence ID" value="UOF90807.1"/>
    <property type="molecule type" value="Genomic_DNA"/>
</dbReference>
<sequence>MNFVQPIRDTDTLDEIKRYLKKTNERNYIMFLVGIYTGLRISDILKLKVGDMKGSHISLRETKTGKQKRIQISPILKRELKSFIEGKDDHQYLIRSRQGKNKPIGRSRAYKMLNEIANIFGLEEIGTHTLRKTFGYHFYQQTKDVALLQEIFNHSSPSITLRYIGINQDTMDQALKRFKI</sequence>
<evidence type="ECO:0000259" key="2">
    <source>
        <dbReference type="PROSITE" id="PS51898"/>
    </source>
</evidence>
<dbReference type="InterPro" id="IPR050090">
    <property type="entry name" value="Tyrosine_recombinase_XerCD"/>
</dbReference>
<keyword evidence="4" id="KW-1185">Reference proteome</keyword>
<dbReference type="InterPro" id="IPR011010">
    <property type="entry name" value="DNA_brk_join_enz"/>
</dbReference>